<protein>
    <submittedName>
        <fullName evidence="1">Putative leucine-rich repeat domain, L domain-containing protein</fullName>
    </submittedName>
</protein>
<accession>A0A396IS34</accession>
<dbReference type="Gramene" id="rna16471">
    <property type="protein sequence ID" value="RHN68160.1"/>
    <property type="gene ID" value="gene16471"/>
</dbReference>
<reference evidence="2" key="1">
    <citation type="journal article" date="2018" name="Nat. Plants">
        <title>Whole-genome landscape of Medicago truncatula symbiotic genes.</title>
        <authorList>
            <person name="Pecrix Y."/>
            <person name="Staton S.E."/>
            <person name="Sallet E."/>
            <person name="Lelandais-Briere C."/>
            <person name="Moreau S."/>
            <person name="Carrere S."/>
            <person name="Blein T."/>
            <person name="Jardinaud M.F."/>
            <person name="Latrasse D."/>
            <person name="Zouine M."/>
            <person name="Zahm M."/>
            <person name="Kreplak J."/>
            <person name="Mayjonade B."/>
            <person name="Satge C."/>
            <person name="Perez M."/>
            <person name="Cauet S."/>
            <person name="Marande W."/>
            <person name="Chantry-Darmon C."/>
            <person name="Lopez-Roques C."/>
            <person name="Bouchez O."/>
            <person name="Berard A."/>
            <person name="Debelle F."/>
            <person name="Munos S."/>
            <person name="Bendahmane A."/>
            <person name="Berges H."/>
            <person name="Niebel A."/>
            <person name="Buitink J."/>
            <person name="Frugier F."/>
            <person name="Benhamed M."/>
            <person name="Crespi M."/>
            <person name="Gouzy J."/>
            <person name="Gamas P."/>
        </authorList>
    </citation>
    <scope>NUCLEOTIDE SEQUENCE [LARGE SCALE GENOMIC DNA]</scope>
    <source>
        <strain evidence="2">cv. Jemalong A17</strain>
    </source>
</reference>
<comment type="caution">
    <text evidence="1">The sequence shown here is derived from an EMBL/GenBank/DDBJ whole genome shotgun (WGS) entry which is preliminary data.</text>
</comment>
<name>A0A396IS34_MEDTR</name>
<dbReference type="Gene3D" id="3.80.10.10">
    <property type="entry name" value="Ribonuclease Inhibitor"/>
    <property type="match status" value="1"/>
</dbReference>
<dbReference type="InterPro" id="IPR032675">
    <property type="entry name" value="LRR_dom_sf"/>
</dbReference>
<evidence type="ECO:0000313" key="1">
    <source>
        <dbReference type="EMBL" id="RHN68160.1"/>
    </source>
</evidence>
<dbReference type="PANTHER" id="PTHR38926:SF2">
    <property type="entry name" value="F-BOX_LRR-REPEAT PROTEIN 21-RELATED"/>
    <property type="match status" value="1"/>
</dbReference>
<dbReference type="SUPFAM" id="SSF52047">
    <property type="entry name" value="RNI-like"/>
    <property type="match status" value="1"/>
</dbReference>
<evidence type="ECO:0000313" key="2">
    <source>
        <dbReference type="Proteomes" id="UP000265566"/>
    </source>
</evidence>
<gene>
    <name evidence="1" type="ORF">MtrunA17_Chr3g0110831</name>
</gene>
<dbReference type="AlphaFoldDB" id="A0A396IS34"/>
<dbReference type="Proteomes" id="UP000265566">
    <property type="component" value="Chromosome 3"/>
</dbReference>
<dbReference type="EMBL" id="PSQE01000003">
    <property type="protein sequence ID" value="RHN68160.1"/>
    <property type="molecule type" value="Genomic_DNA"/>
</dbReference>
<sequence length="249" mass="28772">MQMDAFTEIAKDESTRKPNWLELPIELTKNILWWNVCKDIQMRLAINMSNISPFPFDFRCLEKICRYAIDLGCDQVEDIDIELFGTDDFLNYMVGRASHLRRLQLFNCNEVSETVLIGSVENFSLLEELDISFNEFSDNSLEVIGRCCPLLKSLHFERVSYSGYDAAFSVGKTMPGLRHLSFSGIHFLDDNGLLAILNGCPLLESLDLRKYILPRLSQNWEKDAMSDSRIYDFQSSFLKMIWMLIMSIS</sequence>
<proteinExistence type="predicted"/>
<organism evidence="1 2">
    <name type="scientific">Medicago truncatula</name>
    <name type="common">Barrel medic</name>
    <name type="synonym">Medicago tribuloides</name>
    <dbReference type="NCBI Taxonomy" id="3880"/>
    <lineage>
        <taxon>Eukaryota</taxon>
        <taxon>Viridiplantae</taxon>
        <taxon>Streptophyta</taxon>
        <taxon>Embryophyta</taxon>
        <taxon>Tracheophyta</taxon>
        <taxon>Spermatophyta</taxon>
        <taxon>Magnoliopsida</taxon>
        <taxon>eudicotyledons</taxon>
        <taxon>Gunneridae</taxon>
        <taxon>Pentapetalae</taxon>
        <taxon>rosids</taxon>
        <taxon>fabids</taxon>
        <taxon>Fabales</taxon>
        <taxon>Fabaceae</taxon>
        <taxon>Papilionoideae</taxon>
        <taxon>50 kb inversion clade</taxon>
        <taxon>NPAAA clade</taxon>
        <taxon>Hologalegina</taxon>
        <taxon>IRL clade</taxon>
        <taxon>Trifolieae</taxon>
        <taxon>Medicago</taxon>
    </lineage>
</organism>
<dbReference type="PANTHER" id="PTHR38926">
    <property type="entry name" value="F-BOX DOMAIN CONTAINING PROTEIN, EXPRESSED"/>
    <property type="match status" value="1"/>
</dbReference>